<accession>A0ABU6W050</accession>
<dbReference type="Proteomes" id="UP001341840">
    <property type="component" value="Unassembled WGS sequence"/>
</dbReference>
<name>A0ABU6W050_9FABA</name>
<reference evidence="1 2" key="1">
    <citation type="journal article" date="2023" name="Plants (Basel)">
        <title>Bridging the Gap: Combining Genomics and Transcriptomics Approaches to Understand Stylosanthes scabra, an Orphan Legume from the Brazilian Caatinga.</title>
        <authorList>
            <person name="Ferreira-Neto J.R.C."/>
            <person name="da Silva M.D."/>
            <person name="Binneck E."/>
            <person name="de Melo N.F."/>
            <person name="da Silva R.H."/>
            <person name="de Melo A.L.T.M."/>
            <person name="Pandolfi V."/>
            <person name="Bustamante F.O."/>
            <person name="Brasileiro-Vidal A.C."/>
            <person name="Benko-Iseppon A.M."/>
        </authorList>
    </citation>
    <scope>NUCLEOTIDE SEQUENCE [LARGE SCALE GENOMIC DNA]</scope>
    <source>
        <tissue evidence="1">Leaves</tissue>
    </source>
</reference>
<keyword evidence="2" id="KW-1185">Reference proteome</keyword>
<protein>
    <submittedName>
        <fullName evidence="1">Uncharacterized protein</fullName>
    </submittedName>
</protein>
<evidence type="ECO:0000313" key="1">
    <source>
        <dbReference type="EMBL" id="MED6179149.1"/>
    </source>
</evidence>
<comment type="caution">
    <text evidence="1">The sequence shown here is derived from an EMBL/GenBank/DDBJ whole genome shotgun (WGS) entry which is preliminary data.</text>
</comment>
<evidence type="ECO:0000313" key="2">
    <source>
        <dbReference type="Proteomes" id="UP001341840"/>
    </source>
</evidence>
<dbReference type="EMBL" id="JASCZI010161531">
    <property type="protein sequence ID" value="MED6179149.1"/>
    <property type="molecule type" value="Genomic_DNA"/>
</dbReference>
<gene>
    <name evidence="1" type="ORF">PIB30_114461</name>
</gene>
<proteinExistence type="predicted"/>
<feature type="non-terminal residue" evidence="1">
    <location>
        <position position="1"/>
    </location>
</feature>
<organism evidence="1 2">
    <name type="scientific">Stylosanthes scabra</name>
    <dbReference type="NCBI Taxonomy" id="79078"/>
    <lineage>
        <taxon>Eukaryota</taxon>
        <taxon>Viridiplantae</taxon>
        <taxon>Streptophyta</taxon>
        <taxon>Embryophyta</taxon>
        <taxon>Tracheophyta</taxon>
        <taxon>Spermatophyta</taxon>
        <taxon>Magnoliopsida</taxon>
        <taxon>eudicotyledons</taxon>
        <taxon>Gunneridae</taxon>
        <taxon>Pentapetalae</taxon>
        <taxon>rosids</taxon>
        <taxon>fabids</taxon>
        <taxon>Fabales</taxon>
        <taxon>Fabaceae</taxon>
        <taxon>Papilionoideae</taxon>
        <taxon>50 kb inversion clade</taxon>
        <taxon>dalbergioids sensu lato</taxon>
        <taxon>Dalbergieae</taxon>
        <taxon>Pterocarpus clade</taxon>
        <taxon>Stylosanthes</taxon>
    </lineage>
</organism>
<sequence length="101" mass="11789">LSIVIYLKESNRILFDPHFSMGTISTPRVILLDPVHLPESLLCLRKRKRKVFERSHMHMTARICVEGKLPPNILNPRTHQSYPTHMRRSKAYAWKKNSSPA</sequence>